<name>A0A1I7NTN8_9HYPH</name>
<dbReference type="OrthoDB" id="7932240at2"/>
<evidence type="ECO:0000256" key="1">
    <source>
        <dbReference type="SAM" id="Phobius"/>
    </source>
</evidence>
<sequence>MTDQTIELPLRLTFRLTRADIAAYERLPRELTKSGTLAFFATIFACGMALAVFDEQLEGLMPEMLAGYSHIIFSVIAGAIGFAAFSLALTLLSYWRIARAEYPPEDTEIEISEDNLKISDGRPARILEWNSVARVIDAPAHVFLCLTPRSAVIVPLRAFQSVADMRAFADLSEALSRGADGDA</sequence>
<evidence type="ECO:0000259" key="2">
    <source>
        <dbReference type="Pfam" id="PF14317"/>
    </source>
</evidence>
<protein>
    <recommendedName>
        <fullName evidence="2">YcxB-like C-terminal domain-containing protein</fullName>
    </recommendedName>
</protein>
<feature type="domain" description="YcxB-like C-terminal" evidence="2">
    <location>
        <begin position="111"/>
        <end position="170"/>
    </location>
</feature>
<dbReference type="RefSeq" id="WP_092868908.1">
    <property type="nucleotide sequence ID" value="NZ_FPCH01000003.1"/>
</dbReference>
<dbReference type="Proteomes" id="UP000199423">
    <property type="component" value="Unassembled WGS sequence"/>
</dbReference>
<dbReference type="InterPro" id="IPR025588">
    <property type="entry name" value="YcxB-like_C"/>
</dbReference>
<dbReference type="AlphaFoldDB" id="A0A1I7NTN8"/>
<keyword evidence="1" id="KW-0812">Transmembrane</keyword>
<keyword evidence="1" id="KW-1133">Transmembrane helix</keyword>
<evidence type="ECO:0000313" key="4">
    <source>
        <dbReference type="Proteomes" id="UP000199423"/>
    </source>
</evidence>
<dbReference type="Pfam" id="PF14317">
    <property type="entry name" value="YcxB"/>
    <property type="match status" value="1"/>
</dbReference>
<reference evidence="4" key="1">
    <citation type="submission" date="2016-10" db="EMBL/GenBank/DDBJ databases">
        <authorList>
            <person name="Varghese N."/>
            <person name="Submissions S."/>
        </authorList>
    </citation>
    <scope>NUCLEOTIDE SEQUENCE [LARGE SCALE GENOMIC DNA]</scope>
    <source>
        <strain evidence="4">DSM 1565</strain>
    </source>
</reference>
<accession>A0A1I7NTN8</accession>
<feature type="transmembrane region" description="Helical" evidence="1">
    <location>
        <begin position="65"/>
        <end position="92"/>
    </location>
</feature>
<dbReference type="EMBL" id="FPCH01000003">
    <property type="protein sequence ID" value="SFV38003.1"/>
    <property type="molecule type" value="Genomic_DNA"/>
</dbReference>
<gene>
    <name evidence="3" type="ORF">SAMN04488557_3447</name>
</gene>
<dbReference type="STRING" id="51670.SAMN04488557_3447"/>
<keyword evidence="1" id="KW-0472">Membrane</keyword>
<keyword evidence="4" id="KW-1185">Reference proteome</keyword>
<feature type="transmembrane region" description="Helical" evidence="1">
    <location>
        <begin position="36"/>
        <end position="53"/>
    </location>
</feature>
<evidence type="ECO:0000313" key="3">
    <source>
        <dbReference type="EMBL" id="SFV38003.1"/>
    </source>
</evidence>
<organism evidence="3 4">
    <name type="scientific">Hyphomicrobium facile</name>
    <dbReference type="NCBI Taxonomy" id="51670"/>
    <lineage>
        <taxon>Bacteria</taxon>
        <taxon>Pseudomonadati</taxon>
        <taxon>Pseudomonadota</taxon>
        <taxon>Alphaproteobacteria</taxon>
        <taxon>Hyphomicrobiales</taxon>
        <taxon>Hyphomicrobiaceae</taxon>
        <taxon>Hyphomicrobium</taxon>
    </lineage>
</organism>
<proteinExistence type="predicted"/>